<proteinExistence type="inferred from homology"/>
<feature type="transmembrane region" description="Helical" evidence="8">
    <location>
        <begin position="381"/>
        <end position="402"/>
    </location>
</feature>
<keyword evidence="3" id="KW-1003">Cell membrane</keyword>
<dbReference type="EMBL" id="SUVG01000004">
    <property type="protein sequence ID" value="MBE6421194.1"/>
    <property type="molecule type" value="Genomic_DNA"/>
</dbReference>
<feature type="transmembrane region" description="Helical" evidence="8">
    <location>
        <begin position="176"/>
        <end position="203"/>
    </location>
</feature>
<evidence type="ECO:0000259" key="9">
    <source>
        <dbReference type="Pfam" id="PF00482"/>
    </source>
</evidence>
<evidence type="ECO:0000313" key="11">
    <source>
        <dbReference type="Proteomes" id="UP000725649"/>
    </source>
</evidence>
<gene>
    <name evidence="10" type="ORF">E7027_03560</name>
</gene>
<organism evidence="10 11">
    <name type="scientific">Candidatus Avelusimicrobium gallicola</name>
    <dbReference type="NCBI Taxonomy" id="2562704"/>
    <lineage>
        <taxon>Bacteria</taxon>
        <taxon>Pseudomonadati</taxon>
        <taxon>Elusimicrobiota</taxon>
        <taxon>Elusimicrobia</taxon>
        <taxon>Elusimicrobiales</taxon>
        <taxon>Elusimicrobiaceae</taxon>
        <taxon>Candidatus Avelusimicrobium</taxon>
    </lineage>
</organism>
<reference evidence="10" key="1">
    <citation type="submission" date="2019-04" db="EMBL/GenBank/DDBJ databases">
        <title>Evolution of Biomass-Degrading Anaerobic Consortia Revealed by Metagenomics.</title>
        <authorList>
            <person name="Peng X."/>
        </authorList>
    </citation>
    <scope>NUCLEOTIDE SEQUENCE</scope>
    <source>
        <strain evidence="10">SIG66</strain>
    </source>
</reference>
<dbReference type="InterPro" id="IPR042094">
    <property type="entry name" value="T2SS_GspF_sf"/>
</dbReference>
<dbReference type="InterPro" id="IPR018076">
    <property type="entry name" value="T2SS_GspF_dom"/>
</dbReference>
<comment type="similarity">
    <text evidence="2">Belongs to the GSP F family.</text>
</comment>
<accession>A0A928HE58</accession>
<sequence>MQKYTYTVRDANGKTLKGSIQADNREKVILALQNKGYLVLDVKEGTGGGLFGGGGGSSPRKRGGKVPGHVLAFFAEQLSTLIAGGVPLVRAVSLLGEYASNPNLGVVLSQVAKDIAGGQSLHTALSQHPKTFSHIWLSLVQAGEVGGQLADTLMQVALYTKTQEGMKGKIITAITYPAVLGFASVGVLVYFIVGIVPTFAQIFKDFNIELPLITVLVLNVSSLLINHAVLLIVGTIGAIVGFRFYIKTTDGKKRWHSFLISMPLFGNFLKNIYYDRMLSTMSTLLRSGVTILNAILVLEESFDSNVIIQNALKHVRAEVAAGKSISESFRATGVFPGLMTEMMLMGEESGKLPSIVATLSKFYADNVDQFIARFSAVIDPILICGIGSLIGIIVASIFLPIFKLSQIGGQ</sequence>
<dbReference type="PANTHER" id="PTHR30012">
    <property type="entry name" value="GENERAL SECRETION PATHWAY PROTEIN"/>
    <property type="match status" value="1"/>
</dbReference>
<evidence type="ECO:0000256" key="4">
    <source>
        <dbReference type="ARBA" id="ARBA00022519"/>
    </source>
</evidence>
<name>A0A928HE58_9BACT</name>
<protein>
    <submittedName>
        <fullName evidence="10">Type II secretion system F family protein</fullName>
    </submittedName>
</protein>
<dbReference type="InterPro" id="IPR003004">
    <property type="entry name" value="GspF/PilC"/>
</dbReference>
<dbReference type="Gene3D" id="1.20.81.30">
    <property type="entry name" value="Type II secretion system (T2SS), domain F"/>
    <property type="match status" value="2"/>
</dbReference>
<dbReference type="AlphaFoldDB" id="A0A928HE58"/>
<evidence type="ECO:0000256" key="1">
    <source>
        <dbReference type="ARBA" id="ARBA00004429"/>
    </source>
</evidence>
<evidence type="ECO:0000256" key="6">
    <source>
        <dbReference type="ARBA" id="ARBA00022989"/>
    </source>
</evidence>
<dbReference type="Proteomes" id="UP000725649">
    <property type="component" value="Unassembled WGS sequence"/>
</dbReference>
<evidence type="ECO:0000256" key="2">
    <source>
        <dbReference type="ARBA" id="ARBA00005745"/>
    </source>
</evidence>
<comment type="caution">
    <text evidence="10">The sequence shown here is derived from an EMBL/GenBank/DDBJ whole genome shotgun (WGS) entry which is preliminary data.</text>
</comment>
<keyword evidence="4" id="KW-0997">Cell inner membrane</keyword>
<feature type="domain" description="Type II secretion system protein GspF" evidence="9">
    <location>
        <begin position="74"/>
        <end position="197"/>
    </location>
</feature>
<dbReference type="FunFam" id="1.20.81.30:FF:000001">
    <property type="entry name" value="Type II secretion system protein F"/>
    <property type="match status" value="1"/>
</dbReference>
<evidence type="ECO:0000313" key="10">
    <source>
        <dbReference type="EMBL" id="MBE6421194.1"/>
    </source>
</evidence>
<feature type="domain" description="Type II secretion system protein GspF" evidence="9">
    <location>
        <begin position="278"/>
        <end position="400"/>
    </location>
</feature>
<feature type="transmembrane region" description="Helical" evidence="8">
    <location>
        <begin position="223"/>
        <end position="246"/>
    </location>
</feature>
<keyword evidence="6 8" id="KW-1133">Transmembrane helix</keyword>
<evidence type="ECO:0000256" key="7">
    <source>
        <dbReference type="ARBA" id="ARBA00023136"/>
    </source>
</evidence>
<evidence type="ECO:0000256" key="3">
    <source>
        <dbReference type="ARBA" id="ARBA00022475"/>
    </source>
</evidence>
<keyword evidence="7 8" id="KW-0472">Membrane</keyword>
<dbReference type="PANTHER" id="PTHR30012:SF0">
    <property type="entry name" value="TYPE II SECRETION SYSTEM PROTEIN F-RELATED"/>
    <property type="match status" value="1"/>
</dbReference>
<evidence type="ECO:0000256" key="8">
    <source>
        <dbReference type="SAM" id="Phobius"/>
    </source>
</evidence>
<dbReference type="PRINTS" id="PR00812">
    <property type="entry name" value="BCTERIALGSPF"/>
</dbReference>
<dbReference type="GO" id="GO:0005886">
    <property type="term" value="C:plasma membrane"/>
    <property type="evidence" value="ECO:0007669"/>
    <property type="project" value="UniProtKB-SubCell"/>
</dbReference>
<dbReference type="Pfam" id="PF00482">
    <property type="entry name" value="T2SSF"/>
    <property type="match status" value="2"/>
</dbReference>
<evidence type="ECO:0000256" key="5">
    <source>
        <dbReference type="ARBA" id="ARBA00022692"/>
    </source>
</evidence>
<comment type="subcellular location">
    <subcellularLocation>
        <location evidence="1">Cell inner membrane</location>
        <topology evidence="1">Multi-pass membrane protein</topology>
    </subcellularLocation>
</comment>
<keyword evidence="5 8" id="KW-0812">Transmembrane</keyword>